<dbReference type="Gene3D" id="3.40.980.10">
    <property type="entry name" value="MoaB/Mog-like domain"/>
    <property type="match status" value="1"/>
</dbReference>
<comment type="pathway">
    <text evidence="1">Cofactor biosynthesis; molybdopterin biosynthesis.</text>
</comment>
<dbReference type="AlphaFoldDB" id="A0A2T0TL58"/>
<name>A0A2T0TL58_9PSEU</name>
<dbReference type="SUPFAM" id="SSF54690">
    <property type="entry name" value="Molybdopterin synthase subunit MoaE"/>
    <property type="match status" value="1"/>
</dbReference>
<gene>
    <name evidence="4" type="ORF">CLV43_101679</name>
</gene>
<proteinExistence type="predicted"/>
<evidence type="ECO:0000259" key="3">
    <source>
        <dbReference type="SMART" id="SM00852"/>
    </source>
</evidence>
<dbReference type="Gene3D" id="3.90.1170.40">
    <property type="entry name" value="Molybdopterin biosynthesis MoaE subunit"/>
    <property type="match status" value="1"/>
</dbReference>
<evidence type="ECO:0000313" key="5">
    <source>
        <dbReference type="Proteomes" id="UP000239494"/>
    </source>
</evidence>
<organism evidence="4 5">
    <name type="scientific">Umezawaea tangerina</name>
    <dbReference type="NCBI Taxonomy" id="84725"/>
    <lineage>
        <taxon>Bacteria</taxon>
        <taxon>Bacillati</taxon>
        <taxon>Actinomycetota</taxon>
        <taxon>Actinomycetes</taxon>
        <taxon>Pseudonocardiales</taxon>
        <taxon>Pseudonocardiaceae</taxon>
        <taxon>Umezawaea</taxon>
    </lineage>
</organism>
<sequence length="307" mass="31982">MNTARVITASNRAASGVYEDRGGPLIVEWLRGKGFEVPDAVVVPDGEPVADALRQAVAAEVNVVVTTGGTGINPTDRTPEATRSVLDYEVPGLADAIRNSGWPTVPTAVLSRGLAGVAGRTLVVNLPGSTGGVRDGLDILGLVVDHAVDQLRGGDHVHATAPLHTGPAAVLRATVSETPLSLEEHAALVEDAGAGAVVTFAGVVRDHDHGRSVRELEYVGHPSAADIVAEVAADIATRYSGVRALAVSHRIGPLSIGDVALAVAVAAEHRKEAFAVCSELVDEVKRRLPVWKRQVFTDGTDEWVNCP</sequence>
<dbReference type="GO" id="GO:0006777">
    <property type="term" value="P:Mo-molybdopterin cofactor biosynthetic process"/>
    <property type="evidence" value="ECO:0007669"/>
    <property type="project" value="UniProtKB-KW"/>
</dbReference>
<dbReference type="NCBIfam" id="TIGR00177">
    <property type="entry name" value="molyb_syn"/>
    <property type="match status" value="1"/>
</dbReference>
<evidence type="ECO:0000256" key="2">
    <source>
        <dbReference type="ARBA" id="ARBA00023150"/>
    </source>
</evidence>
<dbReference type="SMART" id="SM00852">
    <property type="entry name" value="MoCF_biosynth"/>
    <property type="match status" value="1"/>
</dbReference>
<dbReference type="InterPro" id="IPR001453">
    <property type="entry name" value="MoaB/Mog_dom"/>
</dbReference>
<accession>A0A2T0TL58</accession>
<dbReference type="InterPro" id="IPR036563">
    <property type="entry name" value="MoaE_sf"/>
</dbReference>
<dbReference type="InterPro" id="IPR051920">
    <property type="entry name" value="MPT_Adenylyltrnsfr/MoaC-Rel"/>
</dbReference>
<dbReference type="PROSITE" id="PS01078">
    <property type="entry name" value="MOCF_BIOSYNTHESIS_1"/>
    <property type="match status" value="1"/>
</dbReference>
<dbReference type="Pfam" id="PF02391">
    <property type="entry name" value="MoaE"/>
    <property type="match status" value="1"/>
</dbReference>
<dbReference type="PANTHER" id="PTHR43764">
    <property type="entry name" value="MOLYBDENUM COFACTOR BIOSYNTHESIS"/>
    <property type="match status" value="1"/>
</dbReference>
<dbReference type="RefSeq" id="WP_106185432.1">
    <property type="nucleotide sequence ID" value="NZ_PVTF01000001.1"/>
</dbReference>
<dbReference type="UniPathway" id="UPA00344"/>
<dbReference type="CDD" id="cd00886">
    <property type="entry name" value="MogA_MoaB"/>
    <property type="match status" value="1"/>
</dbReference>
<dbReference type="Pfam" id="PF00994">
    <property type="entry name" value="MoCF_biosynth"/>
    <property type="match status" value="1"/>
</dbReference>
<feature type="domain" description="MoaB/Mog" evidence="3">
    <location>
        <begin position="5"/>
        <end position="147"/>
    </location>
</feature>
<evidence type="ECO:0000256" key="1">
    <source>
        <dbReference type="ARBA" id="ARBA00005046"/>
    </source>
</evidence>
<dbReference type="Proteomes" id="UP000239494">
    <property type="component" value="Unassembled WGS sequence"/>
</dbReference>
<dbReference type="PANTHER" id="PTHR43764:SF1">
    <property type="entry name" value="MOLYBDOPTERIN MOLYBDOTRANSFERASE"/>
    <property type="match status" value="1"/>
</dbReference>
<dbReference type="SUPFAM" id="SSF53218">
    <property type="entry name" value="Molybdenum cofactor biosynthesis proteins"/>
    <property type="match status" value="1"/>
</dbReference>
<dbReference type="EMBL" id="PVTF01000001">
    <property type="protein sequence ID" value="PRY46403.1"/>
    <property type="molecule type" value="Genomic_DNA"/>
</dbReference>
<keyword evidence="5" id="KW-1185">Reference proteome</keyword>
<comment type="caution">
    <text evidence="4">The sequence shown here is derived from an EMBL/GenBank/DDBJ whole genome shotgun (WGS) entry which is preliminary data.</text>
</comment>
<dbReference type="InterPro" id="IPR036425">
    <property type="entry name" value="MoaB/Mog-like_dom_sf"/>
</dbReference>
<evidence type="ECO:0000313" key="4">
    <source>
        <dbReference type="EMBL" id="PRY46403.1"/>
    </source>
</evidence>
<dbReference type="CDD" id="cd00756">
    <property type="entry name" value="MoaE"/>
    <property type="match status" value="1"/>
</dbReference>
<protein>
    <submittedName>
        <fullName evidence="4">Molybdenum cofactor synthesis domain-containing protein</fullName>
    </submittedName>
</protein>
<dbReference type="OrthoDB" id="9794429at2"/>
<dbReference type="InterPro" id="IPR003448">
    <property type="entry name" value="Mopterin_biosynth_MoaE"/>
</dbReference>
<keyword evidence="2" id="KW-0501">Molybdenum cofactor biosynthesis</keyword>
<dbReference type="InterPro" id="IPR008284">
    <property type="entry name" value="MoCF_biosynth_CS"/>
</dbReference>
<reference evidence="4 5" key="1">
    <citation type="submission" date="2018-03" db="EMBL/GenBank/DDBJ databases">
        <title>Genomic Encyclopedia of Archaeal and Bacterial Type Strains, Phase II (KMG-II): from individual species to whole genera.</title>
        <authorList>
            <person name="Goeker M."/>
        </authorList>
    </citation>
    <scope>NUCLEOTIDE SEQUENCE [LARGE SCALE GENOMIC DNA]</scope>
    <source>
        <strain evidence="4 5">DSM 44720</strain>
    </source>
</reference>